<evidence type="ECO:0000313" key="2">
    <source>
        <dbReference type="EnsemblMetazoa" id="Aqu2.1.10615_001"/>
    </source>
</evidence>
<dbReference type="InParanoid" id="A0A1X7T886"/>
<accession>A0A1X7T886</accession>
<organism evidence="2">
    <name type="scientific">Amphimedon queenslandica</name>
    <name type="common">Sponge</name>
    <dbReference type="NCBI Taxonomy" id="400682"/>
    <lineage>
        <taxon>Eukaryota</taxon>
        <taxon>Metazoa</taxon>
        <taxon>Porifera</taxon>
        <taxon>Demospongiae</taxon>
        <taxon>Heteroscleromorpha</taxon>
        <taxon>Haplosclerida</taxon>
        <taxon>Niphatidae</taxon>
        <taxon>Amphimedon</taxon>
    </lineage>
</organism>
<evidence type="ECO:0000256" key="1">
    <source>
        <dbReference type="SAM" id="MobiDB-lite"/>
    </source>
</evidence>
<feature type="region of interest" description="Disordered" evidence="1">
    <location>
        <begin position="26"/>
        <end position="52"/>
    </location>
</feature>
<name>A0A1X7T886_AMPQE</name>
<protein>
    <submittedName>
        <fullName evidence="2">Uncharacterized protein</fullName>
    </submittedName>
</protein>
<sequence length="52" mass="5495">HEDKKLYLCPRKVSTVLCVHDVANDTDSSSNDGGGGGLLPVSLHGVGRNVNY</sequence>
<dbReference type="EnsemblMetazoa" id="Aqu2.1.10615_001">
    <property type="protein sequence ID" value="Aqu2.1.10615_001"/>
    <property type="gene ID" value="Aqu2.1.10615"/>
</dbReference>
<proteinExistence type="predicted"/>
<feature type="compositionally biased region" description="Low complexity" evidence="1">
    <location>
        <begin position="39"/>
        <end position="52"/>
    </location>
</feature>
<reference evidence="2" key="1">
    <citation type="submission" date="2017-05" db="UniProtKB">
        <authorList>
            <consortium name="EnsemblMetazoa"/>
        </authorList>
    </citation>
    <scope>IDENTIFICATION</scope>
</reference>
<dbReference type="AlphaFoldDB" id="A0A1X7T886"/>